<feature type="compositionally biased region" description="Polar residues" evidence="1">
    <location>
        <begin position="12"/>
        <end position="22"/>
    </location>
</feature>
<dbReference type="PANTHER" id="PTHR34835:SF63">
    <property type="entry name" value="AMINOTRANSFERASE-LIKE PLANT MOBILE DOMAIN-CONTAINING PROTEIN"/>
    <property type="match status" value="1"/>
</dbReference>
<keyword evidence="3" id="KW-1185">Reference proteome</keyword>
<evidence type="ECO:0000313" key="3">
    <source>
        <dbReference type="Proteomes" id="UP000011116"/>
    </source>
</evidence>
<dbReference type="Gramene" id="HORVU.MOREX.r3.3HG0297030.1">
    <property type="protein sequence ID" value="HORVU.MOREX.r3.3HG0297030.1.CDS1"/>
    <property type="gene ID" value="HORVU.MOREX.r3.3HG0297030"/>
</dbReference>
<dbReference type="EnsemblPlants" id="HORVU.MOREX.r3.3HG0297030.1">
    <property type="protein sequence ID" value="HORVU.MOREX.r3.3HG0297030.1.CDS1"/>
    <property type="gene ID" value="HORVU.MOREX.r3.3HG0297030"/>
</dbReference>
<feature type="region of interest" description="Disordered" evidence="1">
    <location>
        <begin position="1"/>
        <end position="41"/>
    </location>
</feature>
<reference evidence="2" key="3">
    <citation type="submission" date="2022-01" db="UniProtKB">
        <authorList>
            <consortium name="EnsemblPlants"/>
        </authorList>
    </citation>
    <scope>IDENTIFICATION</scope>
    <source>
        <strain evidence="2">subsp. vulgare</strain>
    </source>
</reference>
<organism evidence="2 3">
    <name type="scientific">Hordeum vulgare subsp. vulgare</name>
    <name type="common">Domesticated barley</name>
    <dbReference type="NCBI Taxonomy" id="112509"/>
    <lineage>
        <taxon>Eukaryota</taxon>
        <taxon>Viridiplantae</taxon>
        <taxon>Streptophyta</taxon>
        <taxon>Embryophyta</taxon>
        <taxon>Tracheophyta</taxon>
        <taxon>Spermatophyta</taxon>
        <taxon>Magnoliopsida</taxon>
        <taxon>Liliopsida</taxon>
        <taxon>Poales</taxon>
        <taxon>Poaceae</taxon>
        <taxon>BOP clade</taxon>
        <taxon>Pooideae</taxon>
        <taxon>Triticodae</taxon>
        <taxon>Triticeae</taxon>
        <taxon>Hordeinae</taxon>
        <taxon>Hordeum</taxon>
    </lineage>
</organism>
<name>A0A8I6X8Z2_HORVV</name>
<evidence type="ECO:0000256" key="1">
    <source>
        <dbReference type="SAM" id="MobiDB-lite"/>
    </source>
</evidence>
<evidence type="ECO:0000313" key="2">
    <source>
        <dbReference type="EnsemblPlants" id="HORVU.MOREX.r3.3HG0297030.1.CDS1"/>
    </source>
</evidence>
<dbReference type="Proteomes" id="UP000011116">
    <property type="component" value="Chromosome 3H"/>
</dbReference>
<proteinExistence type="predicted"/>
<accession>A0A8I6X8Z2</accession>
<dbReference type="Gramene" id="HORVU.MOREX.r2.3HG0247390.1">
    <property type="protein sequence ID" value="HORVU.MOREX.r2.3HG0247390.1.CDS.1"/>
    <property type="gene ID" value="HORVU.MOREX.r2.3HG0247390"/>
</dbReference>
<protein>
    <submittedName>
        <fullName evidence="2">Uncharacterized protein</fullName>
    </submittedName>
</protein>
<dbReference type="AlphaFoldDB" id="A0A8I6X8Z2"/>
<dbReference type="PANTHER" id="PTHR34835">
    <property type="entry name" value="OS07G0283600 PROTEIN-RELATED"/>
    <property type="match status" value="1"/>
</dbReference>
<sequence>MDSLFVPDQPPSVLNQEYVTEQSPDELDSEPEGSGCSSGPPGSPLITSRLSLLKLGAVISKITSFKKKLVRETGFDGLLEIKSCQKINLKYSSYLMDRIDAVNNIINLEGQGTLELTEKHVQAVFAIPLGEQTITNEGVDPSEACVEYTRVAAGFCEKGTHSLKAAEAYILRDITADSRKIDIDCFKIAFVIFAIGHVLAPSAKHDYIAIDFWPALTNISKIKQWNWCQYVLRHVFQAVRKFKADVARRNPTIHIVGCNFFLQVQ</sequence>
<reference evidence="3" key="1">
    <citation type="journal article" date="2012" name="Nature">
        <title>A physical, genetic and functional sequence assembly of the barley genome.</title>
        <authorList>
            <consortium name="The International Barley Genome Sequencing Consortium"/>
            <person name="Mayer K.F."/>
            <person name="Waugh R."/>
            <person name="Brown J.W."/>
            <person name="Schulman A."/>
            <person name="Langridge P."/>
            <person name="Platzer M."/>
            <person name="Fincher G.B."/>
            <person name="Muehlbauer G.J."/>
            <person name="Sato K."/>
            <person name="Close T.J."/>
            <person name="Wise R.P."/>
            <person name="Stein N."/>
        </authorList>
    </citation>
    <scope>NUCLEOTIDE SEQUENCE [LARGE SCALE GENOMIC DNA]</scope>
    <source>
        <strain evidence="3">cv. Morex</strain>
    </source>
</reference>
<reference evidence="2" key="2">
    <citation type="submission" date="2020-10" db="EMBL/GenBank/DDBJ databases">
        <authorList>
            <person name="Scholz U."/>
            <person name="Mascher M."/>
            <person name="Fiebig A."/>
        </authorList>
    </citation>
    <scope>NUCLEOTIDE SEQUENCE [LARGE SCALE GENOMIC DNA]</scope>
    <source>
        <strain evidence="2">cv. Morex</strain>
    </source>
</reference>